<dbReference type="EMBL" id="FNYS01000006">
    <property type="protein sequence ID" value="SEI89468.1"/>
    <property type="molecule type" value="Genomic_DNA"/>
</dbReference>
<dbReference type="InterPro" id="IPR007138">
    <property type="entry name" value="ABM_dom"/>
</dbReference>
<dbReference type="Pfam" id="PF03992">
    <property type="entry name" value="ABM"/>
    <property type="match status" value="1"/>
</dbReference>
<evidence type="ECO:0000313" key="2">
    <source>
        <dbReference type="EMBL" id="SEI89468.1"/>
    </source>
</evidence>
<dbReference type="PROSITE" id="PS51725">
    <property type="entry name" value="ABM"/>
    <property type="match status" value="1"/>
</dbReference>
<feature type="domain" description="ABM" evidence="1">
    <location>
        <begin position="2"/>
        <end position="91"/>
    </location>
</feature>
<dbReference type="AlphaFoldDB" id="A0A1H6UAP8"/>
<evidence type="ECO:0000313" key="3">
    <source>
        <dbReference type="Proteomes" id="UP000183077"/>
    </source>
</evidence>
<dbReference type="InterPro" id="IPR050744">
    <property type="entry name" value="AI-2_Isomerase_LsrG"/>
</dbReference>
<reference evidence="2 3" key="1">
    <citation type="submission" date="2016-10" db="EMBL/GenBank/DDBJ databases">
        <authorList>
            <person name="de Groot N.N."/>
        </authorList>
    </citation>
    <scope>NUCLEOTIDE SEQUENCE [LARGE SCALE GENOMIC DNA]</scope>
    <source>
        <strain evidence="2 3">DSM 23048</strain>
    </source>
</reference>
<dbReference type="RefSeq" id="WP_074745779.1">
    <property type="nucleotide sequence ID" value="NZ_FNYS01000006.1"/>
</dbReference>
<organism evidence="2 3">
    <name type="scientific">Myroides marinus</name>
    <dbReference type="NCBI Taxonomy" id="703342"/>
    <lineage>
        <taxon>Bacteria</taxon>
        <taxon>Pseudomonadati</taxon>
        <taxon>Bacteroidota</taxon>
        <taxon>Flavobacteriia</taxon>
        <taxon>Flavobacteriales</taxon>
        <taxon>Flavobacteriaceae</taxon>
        <taxon>Myroides</taxon>
    </lineage>
</organism>
<dbReference type="Proteomes" id="UP000183077">
    <property type="component" value="Unassembled WGS sequence"/>
</dbReference>
<protein>
    <submittedName>
        <fullName evidence="2">Quinol monooxygenase YgiN</fullName>
    </submittedName>
</protein>
<evidence type="ECO:0000259" key="1">
    <source>
        <dbReference type="PROSITE" id="PS51725"/>
    </source>
</evidence>
<dbReference type="SUPFAM" id="SSF54909">
    <property type="entry name" value="Dimeric alpha+beta barrel"/>
    <property type="match status" value="1"/>
</dbReference>
<keyword evidence="2" id="KW-0560">Oxidoreductase</keyword>
<dbReference type="PANTHER" id="PTHR33336:SF15">
    <property type="entry name" value="ABM DOMAIN-CONTAINING PROTEIN"/>
    <property type="match status" value="1"/>
</dbReference>
<dbReference type="GO" id="GO:0004497">
    <property type="term" value="F:monooxygenase activity"/>
    <property type="evidence" value="ECO:0007669"/>
    <property type="project" value="UniProtKB-KW"/>
</dbReference>
<dbReference type="InterPro" id="IPR011008">
    <property type="entry name" value="Dimeric_a/b-barrel"/>
</dbReference>
<proteinExistence type="predicted"/>
<name>A0A1H6UAP8_9FLAO</name>
<dbReference type="Gene3D" id="3.30.70.100">
    <property type="match status" value="1"/>
</dbReference>
<gene>
    <name evidence="2" type="ORF">SAMN04488018_106148</name>
</gene>
<dbReference type="GeneID" id="82256942"/>
<dbReference type="PANTHER" id="PTHR33336">
    <property type="entry name" value="QUINOL MONOOXYGENASE YGIN-RELATED"/>
    <property type="match status" value="1"/>
</dbReference>
<sequence length="95" mass="11362">MIKVVAKNFAKENKIDKILELAKELVEKTVKEEGCIKYEMYQNTKEPTELIMLEEWETEEDLNNHMSSEHFKRIVPQMAEYLRKKGEINIYKKVI</sequence>
<keyword evidence="2" id="KW-0503">Monooxygenase</keyword>
<accession>A0A1H6UAP8</accession>